<dbReference type="PANTHER" id="PTHR36837:SF2">
    <property type="entry name" value="POLY(3-HYDROXYALKANOATE) POLYMERASE SUBUNIT PHAC"/>
    <property type="match status" value="1"/>
</dbReference>
<dbReference type="PANTHER" id="PTHR36837">
    <property type="entry name" value="POLY(3-HYDROXYALKANOATE) POLYMERASE SUBUNIT PHAC"/>
    <property type="match status" value="1"/>
</dbReference>
<dbReference type="Gene3D" id="3.40.50.1820">
    <property type="entry name" value="alpha/beta hydrolase"/>
    <property type="match status" value="1"/>
</dbReference>
<name>A0A2U2MW19_9GAMM</name>
<dbReference type="Pfam" id="PF00561">
    <property type="entry name" value="Abhydrolase_1"/>
    <property type="match status" value="1"/>
</dbReference>
<dbReference type="InterPro" id="IPR029058">
    <property type="entry name" value="AB_hydrolase_fold"/>
</dbReference>
<feature type="domain" description="AB hydrolase-1" evidence="1">
    <location>
        <begin position="74"/>
        <end position="316"/>
    </location>
</feature>
<dbReference type="AlphaFoldDB" id="A0A2U2MW19"/>
<protein>
    <submittedName>
        <fullName evidence="2">Class III poly(R)-hydroxyalkanoic acid synthase subunit PhaC</fullName>
    </submittedName>
</protein>
<evidence type="ECO:0000259" key="1">
    <source>
        <dbReference type="Pfam" id="PF00561"/>
    </source>
</evidence>
<gene>
    <name evidence="2" type="ORF">DEM34_18505</name>
</gene>
<comment type="caution">
    <text evidence="2">The sequence shown here is derived from an EMBL/GenBank/DDBJ whole genome shotgun (WGS) entry which is preliminary data.</text>
</comment>
<dbReference type="InterPro" id="IPR000073">
    <property type="entry name" value="AB_hydrolase_1"/>
</dbReference>
<dbReference type="EMBL" id="QFFI01000053">
    <property type="protein sequence ID" value="PWG61044.1"/>
    <property type="molecule type" value="Genomic_DNA"/>
</dbReference>
<sequence length="345" mass="36595">MTAADASLQRLARAVGRLGRLPEPGEGVTPAVRAGETENAVLHRYGEAGATPLLVVYSLVNRPHLLDLSAERSVLRRLAAGGHSVYLLDWHPPGPARRFLGLEDYILGDLTEAVAHIAGRHGGQRPHLLGVCQGGVLALCHAALAPASVRSLTLLATPVDTGTPGDPLARLARGIDFDALVGAAGNPSGPGLAAVFSALKPFALGIERYAGLARLADADDETLAEFLRMERWMYDGPDQAGQAFAQFARDIYQRNALAQGELRLDGMPVRPEAVRCPVFNAYALDDHLVPPAAARAVTELVRGPCRDHALPGGHLGLFIGGRAHRELYPALVDWLHTAGPDQPAQ</sequence>
<dbReference type="InterPro" id="IPR051321">
    <property type="entry name" value="PHA/PHB_synthase"/>
</dbReference>
<accession>A0A2U2MW19</accession>
<dbReference type="RefSeq" id="WP_109680310.1">
    <property type="nucleotide sequence ID" value="NZ_CP086615.1"/>
</dbReference>
<reference evidence="2 3" key="1">
    <citation type="submission" date="2018-05" db="EMBL/GenBank/DDBJ databases">
        <title>Spiribacter halobius sp. nov., a moderately halophilic bacterium isolated from marine solar saltern.</title>
        <authorList>
            <person name="Zheng W.-S."/>
            <person name="Lu D.-C."/>
            <person name="Du Z.-J."/>
        </authorList>
    </citation>
    <scope>NUCLEOTIDE SEQUENCE [LARGE SCALE GENOMIC DNA]</scope>
    <source>
        <strain evidence="2 3">E85</strain>
    </source>
</reference>
<dbReference type="Proteomes" id="UP000245474">
    <property type="component" value="Unassembled WGS sequence"/>
</dbReference>
<evidence type="ECO:0000313" key="3">
    <source>
        <dbReference type="Proteomes" id="UP000245474"/>
    </source>
</evidence>
<dbReference type="OrthoDB" id="9767934at2"/>
<evidence type="ECO:0000313" key="2">
    <source>
        <dbReference type="EMBL" id="PWG61044.1"/>
    </source>
</evidence>
<dbReference type="SUPFAM" id="SSF53474">
    <property type="entry name" value="alpha/beta-Hydrolases"/>
    <property type="match status" value="1"/>
</dbReference>
<organism evidence="2 3">
    <name type="scientific">Sediminicurvatus halobius</name>
    <dbReference type="NCBI Taxonomy" id="2182432"/>
    <lineage>
        <taxon>Bacteria</taxon>
        <taxon>Pseudomonadati</taxon>
        <taxon>Pseudomonadota</taxon>
        <taxon>Gammaproteobacteria</taxon>
        <taxon>Chromatiales</taxon>
        <taxon>Ectothiorhodospiraceae</taxon>
        <taxon>Sediminicurvatus</taxon>
    </lineage>
</organism>
<proteinExistence type="predicted"/>
<keyword evidence="3" id="KW-1185">Reference proteome</keyword>